<evidence type="ECO:0000313" key="1">
    <source>
        <dbReference type="Proteomes" id="UP000095282"/>
    </source>
</evidence>
<accession>A0A1I7U851</accession>
<keyword evidence="1" id="KW-1185">Reference proteome</keyword>
<protein>
    <submittedName>
        <fullName evidence="2">Uncharacterized protein</fullName>
    </submittedName>
</protein>
<dbReference type="AlphaFoldDB" id="A0A1I7U851"/>
<reference evidence="2" key="1">
    <citation type="submission" date="2016-11" db="UniProtKB">
        <authorList>
            <consortium name="WormBaseParasite"/>
        </authorList>
    </citation>
    <scope>IDENTIFICATION</scope>
</reference>
<organism evidence="1 2">
    <name type="scientific">Caenorhabditis tropicalis</name>
    <dbReference type="NCBI Taxonomy" id="1561998"/>
    <lineage>
        <taxon>Eukaryota</taxon>
        <taxon>Metazoa</taxon>
        <taxon>Ecdysozoa</taxon>
        <taxon>Nematoda</taxon>
        <taxon>Chromadorea</taxon>
        <taxon>Rhabditida</taxon>
        <taxon>Rhabditina</taxon>
        <taxon>Rhabditomorpha</taxon>
        <taxon>Rhabditoidea</taxon>
        <taxon>Rhabditidae</taxon>
        <taxon>Peloderinae</taxon>
        <taxon>Caenorhabditis</taxon>
    </lineage>
</organism>
<dbReference type="WBParaSite" id="Csp11.Scaffold629.g15824.t1">
    <property type="protein sequence ID" value="Csp11.Scaffold629.g15824.t1"/>
    <property type="gene ID" value="Csp11.Scaffold629.g15824"/>
</dbReference>
<dbReference type="STRING" id="1561998.A0A1I7U851"/>
<sequence length="89" mass="10328">MEKPLLMKKAGRELEMSEKMLKEWSSESVDVVLNGCLQMFSQNQNPCLFVKLFYSQMKFIRDRIRKSIEDDEQNIKTSTCALESSTGNN</sequence>
<dbReference type="Proteomes" id="UP000095282">
    <property type="component" value="Unplaced"/>
</dbReference>
<evidence type="ECO:0000313" key="2">
    <source>
        <dbReference type="WBParaSite" id="Csp11.Scaffold629.g15824.t1"/>
    </source>
</evidence>
<proteinExistence type="predicted"/>
<name>A0A1I7U851_9PELO</name>